<sequence>MKLRDAPPKRGAKCLWLSAVVKTDMTARKLIFPLLICLLLVTHVFGQSEVFKSVVNNLAFYKQKKDLKYLASAKKSVDSLIKTHKDSVDLRKNVYKAVVYSSIVYIDSLNKLKEPATFFDQVCRDVDKLLANKRIYKYQPEMDFSRRCLANVFIRRGFGYMRLTDYYNAMSAFRQAKKYAPEFKELNAYIGYANSHLGNLIESAKNYTELLKTDSTKADIIEAAANTYKAIGDTSKALQILQKGRKYLPDDRFLLLDEANIYSNKRDYAALHGLLPKLMDQNPNNAEVAYVAANCYDHLNDFNKAESLYLRSIELNSALYEPVYNLGLLYFKESVSKHGEEESKDVGRAAQWLEKANEISPNDVKCLQLLQLVYAKTGDQDQIDKINSKLKLLTNQ</sequence>
<dbReference type="PANTHER" id="PTHR12558:SF13">
    <property type="entry name" value="CELL DIVISION CYCLE PROTEIN 27 HOMOLOG"/>
    <property type="match status" value="1"/>
</dbReference>
<dbReference type="SUPFAM" id="SSF48452">
    <property type="entry name" value="TPR-like"/>
    <property type="match status" value="1"/>
</dbReference>
<dbReference type="OrthoDB" id="747875at2"/>
<keyword evidence="1" id="KW-0802">TPR repeat</keyword>
<protein>
    <submittedName>
        <fullName evidence="2">Uncharacterized protein</fullName>
    </submittedName>
</protein>
<dbReference type="SMART" id="SM00028">
    <property type="entry name" value="TPR"/>
    <property type="match status" value="3"/>
</dbReference>
<name>A0A5B8UYM4_9SPHI</name>
<proteinExistence type="predicted"/>
<dbReference type="Proteomes" id="UP000321479">
    <property type="component" value="Chromosome"/>
</dbReference>
<dbReference type="AlphaFoldDB" id="A0A5B8UYM4"/>
<gene>
    <name evidence="2" type="ORF">FRZ54_17565</name>
</gene>
<dbReference type="InterPro" id="IPR011990">
    <property type="entry name" value="TPR-like_helical_dom_sf"/>
</dbReference>
<dbReference type="RefSeq" id="WP_147032993.1">
    <property type="nucleotide sequence ID" value="NZ_CP042436.1"/>
</dbReference>
<dbReference type="Gene3D" id="1.25.40.10">
    <property type="entry name" value="Tetratricopeptide repeat domain"/>
    <property type="match status" value="1"/>
</dbReference>
<dbReference type="KEGG" id="mgin:FRZ54_17565"/>
<dbReference type="InterPro" id="IPR019734">
    <property type="entry name" value="TPR_rpt"/>
</dbReference>
<accession>A0A5B8UYM4</accession>
<keyword evidence="3" id="KW-1185">Reference proteome</keyword>
<evidence type="ECO:0000256" key="1">
    <source>
        <dbReference type="PROSITE-ProRule" id="PRU00339"/>
    </source>
</evidence>
<dbReference type="PANTHER" id="PTHR12558">
    <property type="entry name" value="CELL DIVISION CYCLE 16,23,27"/>
    <property type="match status" value="1"/>
</dbReference>
<evidence type="ECO:0000313" key="2">
    <source>
        <dbReference type="EMBL" id="QEC64307.1"/>
    </source>
</evidence>
<organism evidence="2 3">
    <name type="scientific">Mucilaginibacter ginsenosidivorans</name>
    <dbReference type="NCBI Taxonomy" id="398053"/>
    <lineage>
        <taxon>Bacteria</taxon>
        <taxon>Pseudomonadati</taxon>
        <taxon>Bacteroidota</taxon>
        <taxon>Sphingobacteriia</taxon>
        <taxon>Sphingobacteriales</taxon>
        <taxon>Sphingobacteriaceae</taxon>
        <taxon>Mucilaginibacter</taxon>
    </lineage>
</organism>
<dbReference type="PROSITE" id="PS50005">
    <property type="entry name" value="TPR"/>
    <property type="match status" value="1"/>
</dbReference>
<dbReference type="EMBL" id="CP042436">
    <property type="protein sequence ID" value="QEC64307.1"/>
    <property type="molecule type" value="Genomic_DNA"/>
</dbReference>
<reference evidence="2 3" key="1">
    <citation type="journal article" date="2017" name="Curr. Microbiol.">
        <title>Mucilaginibacter ginsenosidivorans sp. nov., Isolated from Soil of Ginseng Field.</title>
        <authorList>
            <person name="Kim M.M."/>
            <person name="Siddiqi M.Z."/>
            <person name="Im W.T."/>
        </authorList>
    </citation>
    <scope>NUCLEOTIDE SEQUENCE [LARGE SCALE GENOMIC DNA]</scope>
    <source>
        <strain evidence="2 3">Gsoil 3017</strain>
    </source>
</reference>
<dbReference type="Pfam" id="PF13181">
    <property type="entry name" value="TPR_8"/>
    <property type="match status" value="1"/>
</dbReference>
<evidence type="ECO:0000313" key="3">
    <source>
        <dbReference type="Proteomes" id="UP000321479"/>
    </source>
</evidence>
<feature type="repeat" description="TPR" evidence="1">
    <location>
        <begin position="150"/>
        <end position="183"/>
    </location>
</feature>